<evidence type="ECO:0008006" key="5">
    <source>
        <dbReference type="Google" id="ProtNLM"/>
    </source>
</evidence>
<dbReference type="PANTHER" id="PTHR32305:SF15">
    <property type="entry name" value="PROTEIN RHSA-RELATED"/>
    <property type="match status" value="1"/>
</dbReference>
<evidence type="ECO:0000256" key="2">
    <source>
        <dbReference type="SAM" id="Phobius"/>
    </source>
</evidence>
<reference evidence="4" key="1">
    <citation type="submission" date="2017-08" db="EMBL/GenBank/DDBJ databases">
        <title>A dynamic microbial community with high functional redundancy inhabits the cold, oxic subseafloor aquifer.</title>
        <authorList>
            <person name="Tully B.J."/>
            <person name="Wheat C.G."/>
            <person name="Glazer B.T."/>
            <person name="Huber J.A."/>
        </authorList>
    </citation>
    <scope>NUCLEOTIDE SEQUENCE [LARGE SCALE GENOMIC DNA]</scope>
</reference>
<protein>
    <recommendedName>
        <fullName evidence="5">RHS repeat-associated core domain-containing protein</fullName>
    </recommendedName>
</protein>
<comment type="caution">
    <text evidence="3">The sequence shown here is derived from an EMBL/GenBank/DDBJ whole genome shotgun (WGS) entry which is preliminary data.</text>
</comment>
<dbReference type="PANTHER" id="PTHR32305">
    <property type="match status" value="1"/>
</dbReference>
<feature type="transmembrane region" description="Helical" evidence="2">
    <location>
        <begin position="365"/>
        <end position="394"/>
    </location>
</feature>
<feature type="region of interest" description="Disordered" evidence="1">
    <location>
        <begin position="416"/>
        <end position="466"/>
    </location>
</feature>
<feature type="compositionally biased region" description="Basic residues" evidence="1">
    <location>
        <begin position="432"/>
        <end position="443"/>
    </location>
</feature>
<sequence>LEISYEYYNNNNLANIHIPNYGYIEYKYDDNDDKITRVSRYSESGQLKYSHRYIYRDGDCVYEDLIHNLGRLTYEYDSNSKQARVASPYHLEEYTKNDSGSILKVVNRHGIKHYHYDCMHQLTLNKKFDALLNPLDADINELDELVLEDNVSCQYDLNGNLISKKTDSNEVLYAYDAFNRLIESVKNGVKTHYTYDYYNRRLSKTTIRENRKEIELYLYSRMNEIASFNVHGILGELRIPGKSFDDRITKAIAIETLEGTFVPIYNAQHHIDKLVNASTKQVYDYSLLLPFGNNLSALDDKKTSWIFSSKRYDHETNSVYFGSRYYDLDLQRWTTIDPKYYEDRINLYSYALNNPLCLIDPNGEFVIALPLIGGGIILGKALVGGVIAATVAYYGDKAAKRINQNIERRKWEEFQSQQNIDRRNHRNDSRIERKRNKQNKNAKKSSAGSLQKQVNKGKAPKSVERVDKGRGAFEKDHIHFKDDSALNHNGIWKHSSKKLTNEEVRWILENGWEVPK</sequence>
<keyword evidence="2" id="KW-0472">Membrane</keyword>
<organism evidence="3 4">
    <name type="scientific">Aerophobetes bacterium</name>
    <dbReference type="NCBI Taxonomy" id="2030807"/>
    <lineage>
        <taxon>Bacteria</taxon>
        <taxon>Candidatus Aerophobota</taxon>
    </lineage>
</organism>
<dbReference type="EMBL" id="NVUU01000129">
    <property type="protein sequence ID" value="PCI91632.1"/>
    <property type="molecule type" value="Genomic_DNA"/>
</dbReference>
<dbReference type="NCBIfam" id="TIGR03696">
    <property type="entry name" value="Rhs_assc_core"/>
    <property type="match status" value="1"/>
</dbReference>
<dbReference type="Gene3D" id="2.180.10.10">
    <property type="entry name" value="RHS repeat-associated core"/>
    <property type="match status" value="1"/>
</dbReference>
<evidence type="ECO:0000313" key="4">
    <source>
        <dbReference type="Proteomes" id="UP000217838"/>
    </source>
</evidence>
<evidence type="ECO:0000256" key="1">
    <source>
        <dbReference type="SAM" id="MobiDB-lite"/>
    </source>
</evidence>
<dbReference type="InterPro" id="IPR022385">
    <property type="entry name" value="Rhs_assc_core"/>
</dbReference>
<dbReference type="AlphaFoldDB" id="A0A2A4Y9L1"/>
<name>A0A2A4Y9L1_UNCAE</name>
<keyword evidence="2" id="KW-0812">Transmembrane</keyword>
<gene>
    <name evidence="3" type="ORF">COB11_08290</name>
</gene>
<proteinExistence type="predicted"/>
<feature type="non-terminal residue" evidence="3">
    <location>
        <position position="1"/>
    </location>
</feature>
<dbReference type="Proteomes" id="UP000217838">
    <property type="component" value="Unassembled WGS sequence"/>
</dbReference>
<keyword evidence="2" id="KW-1133">Transmembrane helix</keyword>
<accession>A0A2A4Y9L1</accession>
<dbReference type="InterPro" id="IPR050708">
    <property type="entry name" value="T6SS_VgrG/RHS"/>
</dbReference>
<evidence type="ECO:0000313" key="3">
    <source>
        <dbReference type="EMBL" id="PCI91632.1"/>
    </source>
</evidence>
<feature type="compositionally biased region" description="Basic and acidic residues" evidence="1">
    <location>
        <begin position="420"/>
        <end position="431"/>
    </location>
</feature>